<dbReference type="STRING" id="5454.A0A163H328"/>
<dbReference type="GO" id="GO:0031505">
    <property type="term" value="P:fungal-type cell wall organization"/>
    <property type="evidence" value="ECO:0007669"/>
    <property type="project" value="TreeGrafter"/>
</dbReference>
<dbReference type="AlphaFoldDB" id="A0A163H328"/>
<accession>A0A163H328</accession>
<dbReference type="GO" id="GO:0009986">
    <property type="term" value="C:cell surface"/>
    <property type="evidence" value="ECO:0007669"/>
    <property type="project" value="TreeGrafter"/>
</dbReference>
<name>A0A163H328_DIDRA</name>
<evidence type="ECO:0000256" key="1">
    <source>
        <dbReference type="ARBA" id="ARBA00004191"/>
    </source>
</evidence>
<evidence type="ECO:0000313" key="6">
    <source>
        <dbReference type="EMBL" id="KZM25134.1"/>
    </source>
</evidence>
<dbReference type="EMBL" id="JYNV01000137">
    <property type="protein sequence ID" value="KZM25134.1"/>
    <property type="molecule type" value="Genomic_DNA"/>
</dbReference>
<evidence type="ECO:0000313" key="7">
    <source>
        <dbReference type="Proteomes" id="UP000076837"/>
    </source>
</evidence>
<evidence type="ECO:0000256" key="3">
    <source>
        <dbReference type="ARBA" id="ARBA00022525"/>
    </source>
</evidence>
<dbReference type="GO" id="GO:0009277">
    <property type="term" value="C:fungal-type cell wall"/>
    <property type="evidence" value="ECO:0007669"/>
    <property type="project" value="TreeGrafter"/>
</dbReference>
<gene>
    <name evidence="6" type="ORF">ST47_g3731</name>
</gene>
<evidence type="ECO:0000256" key="5">
    <source>
        <dbReference type="ARBA" id="ARBA00023180"/>
    </source>
</evidence>
<keyword evidence="4" id="KW-0732">Signal</keyword>
<dbReference type="SUPFAM" id="SSF52058">
    <property type="entry name" value="L domain-like"/>
    <property type="match status" value="2"/>
</dbReference>
<comment type="caution">
    <text evidence="6">The sequence shown here is derived from an EMBL/GenBank/DDBJ whole genome shotgun (WGS) entry which is preliminary data.</text>
</comment>
<dbReference type="Gene3D" id="3.80.20.20">
    <property type="entry name" value="Receptor L-domain"/>
    <property type="match status" value="2"/>
</dbReference>
<dbReference type="PANTHER" id="PTHR31018:SF3">
    <property type="entry name" value="RECEPTOR PROTEIN-TYROSINE KINASE"/>
    <property type="match status" value="1"/>
</dbReference>
<comment type="subcellular location">
    <subcellularLocation>
        <location evidence="1">Secreted</location>
        <location evidence="1">Cell wall</location>
    </subcellularLocation>
</comment>
<dbReference type="PROSITE" id="PS51257">
    <property type="entry name" value="PROKAR_LIPOPROTEIN"/>
    <property type="match status" value="1"/>
</dbReference>
<organism evidence="6 7">
    <name type="scientific">Didymella rabiei</name>
    <name type="common">Chickpea ascochyta blight fungus</name>
    <name type="synonym">Mycosphaerella rabiei</name>
    <dbReference type="NCBI Taxonomy" id="5454"/>
    <lineage>
        <taxon>Eukaryota</taxon>
        <taxon>Fungi</taxon>
        <taxon>Dikarya</taxon>
        <taxon>Ascomycota</taxon>
        <taxon>Pezizomycotina</taxon>
        <taxon>Dothideomycetes</taxon>
        <taxon>Pleosporomycetidae</taxon>
        <taxon>Pleosporales</taxon>
        <taxon>Pleosporineae</taxon>
        <taxon>Didymellaceae</taxon>
        <taxon>Ascochyta</taxon>
    </lineage>
</organism>
<dbReference type="Proteomes" id="UP000076837">
    <property type="component" value="Unassembled WGS sequence"/>
</dbReference>
<keyword evidence="5" id="KW-0325">Glycoprotein</keyword>
<dbReference type="GO" id="GO:0005886">
    <property type="term" value="C:plasma membrane"/>
    <property type="evidence" value="ECO:0007669"/>
    <property type="project" value="TreeGrafter"/>
</dbReference>
<evidence type="ECO:0000256" key="4">
    <source>
        <dbReference type="ARBA" id="ARBA00022729"/>
    </source>
</evidence>
<keyword evidence="7" id="KW-1185">Reference proteome</keyword>
<keyword evidence="2" id="KW-0134">Cell wall</keyword>
<dbReference type="OrthoDB" id="536881at2759"/>
<keyword evidence="3" id="KW-0964">Secreted</keyword>
<dbReference type="PANTHER" id="PTHR31018">
    <property type="entry name" value="SPORULATION-SPECIFIC PROTEIN-RELATED"/>
    <property type="match status" value="1"/>
</dbReference>
<dbReference type="InterPro" id="IPR036941">
    <property type="entry name" value="Rcpt_L-dom_sf"/>
</dbReference>
<protein>
    <submittedName>
        <fullName evidence="6">Membrane protein</fullName>
    </submittedName>
</protein>
<proteinExistence type="predicted"/>
<evidence type="ECO:0000256" key="2">
    <source>
        <dbReference type="ARBA" id="ARBA00022512"/>
    </source>
</evidence>
<dbReference type="InterPro" id="IPR051648">
    <property type="entry name" value="CWI-Assembly_Regulator"/>
</dbReference>
<dbReference type="Pfam" id="PF12454">
    <property type="entry name" value="Ecm33"/>
    <property type="match status" value="1"/>
</dbReference>
<reference evidence="6 7" key="1">
    <citation type="journal article" date="2016" name="Sci. Rep.">
        <title>Draft genome sequencing and secretome analysis of fungal phytopathogen Ascochyta rabiei provides insight into the necrotrophic effector repertoire.</title>
        <authorList>
            <person name="Verma S."/>
            <person name="Gazara R.K."/>
            <person name="Nizam S."/>
            <person name="Parween S."/>
            <person name="Chattopadhyay D."/>
            <person name="Verma P.K."/>
        </authorList>
    </citation>
    <scope>NUCLEOTIDE SEQUENCE [LARGE SCALE GENOMIC DNA]</scope>
    <source>
        <strain evidence="6 7">ArDII</strain>
    </source>
</reference>
<sequence length="396" mass="41363">MSSFLKIALPALAIAGSASAACNTTATLTIQNAGDATALAACSTFSGSIAVATGTTDDIAFTSVKRITGDLVVADNSDIKRLSADTLDTIDGEMRLSGLTRLNAVDFPKLKTVESIKWDALPNLQTIGFTSEVTKADKIDIQNTALRSLKGINIEQADTIFIANNGYIDEIAMQLGNVTESLTLANNNEDLKVTLPNLIWAANLTFRFVGSLEMPSLETLNGSLGLYNNGFETFSAPNLTTIGEALALVANEELSNLTFPQLTKISGNLQIANNTNLTTIDGFPELTSIGGAFDISGNMSTVETPKLNSVKGAFNLQSTGNISDVCANFYKPLKDKKYIQSTKYLCQGALVNPGQSGSKPTSQSGSGSSDKTGAATSLSAVNGALGLAAMAAVFLL</sequence>